<evidence type="ECO:0000313" key="4">
    <source>
        <dbReference type="Proteomes" id="UP000008827"/>
    </source>
</evidence>
<feature type="compositionally biased region" description="Basic and acidic residues" evidence="1">
    <location>
        <begin position="19"/>
        <end position="29"/>
    </location>
</feature>
<feature type="region of interest" description="Disordered" evidence="1">
    <location>
        <begin position="13"/>
        <end position="38"/>
    </location>
</feature>
<accession>A0A0R0I3Q8</accession>
<reference evidence="2" key="3">
    <citation type="submission" date="2018-07" db="EMBL/GenBank/DDBJ databases">
        <title>WGS assembly of Glycine max.</title>
        <authorList>
            <person name="Schmutz J."/>
            <person name="Cannon S."/>
            <person name="Schlueter J."/>
            <person name="Ma J."/>
            <person name="Mitros T."/>
            <person name="Nelson W."/>
            <person name="Hyten D."/>
            <person name="Song Q."/>
            <person name="Thelen J."/>
            <person name="Cheng J."/>
            <person name="Xu D."/>
            <person name="Hellsten U."/>
            <person name="May G."/>
            <person name="Yu Y."/>
            <person name="Sakurai T."/>
            <person name="Umezawa T."/>
            <person name="Bhattacharyya M."/>
            <person name="Sandhu D."/>
            <person name="Valliyodan B."/>
            <person name="Lindquist E."/>
            <person name="Peto M."/>
            <person name="Grant D."/>
            <person name="Shu S."/>
            <person name="Goodstein D."/>
            <person name="Barry K."/>
            <person name="Futrell-Griggs M."/>
            <person name="Abernathy B."/>
            <person name="Du J."/>
            <person name="Tian Z."/>
            <person name="Zhu L."/>
            <person name="Gill N."/>
            <person name="Joshi T."/>
            <person name="Libault M."/>
            <person name="Sethuraman A."/>
            <person name="Zhang X."/>
            <person name="Shinozaki K."/>
            <person name="Nguyen H."/>
            <person name="Wing R."/>
            <person name="Cregan P."/>
            <person name="Specht J."/>
            <person name="Grimwood J."/>
            <person name="Rokhsar D."/>
            <person name="Stacey G."/>
            <person name="Shoemaker R."/>
            <person name="Jackson S."/>
        </authorList>
    </citation>
    <scope>NUCLEOTIDE SEQUENCE</scope>
    <source>
        <tissue evidence="2">Callus</tissue>
    </source>
</reference>
<name>A0A0R0I3Q8_SOYBN</name>
<sequence>MMTDWYPLVAEAVTEGNDGGEKEIVEEGKGQGGGVGEEGVVTVERVAKEEKGGGVAVVEGDEGRTAY</sequence>
<dbReference type="EMBL" id="CM000843">
    <property type="protein sequence ID" value="KRH34693.1"/>
    <property type="molecule type" value="Genomic_DNA"/>
</dbReference>
<reference evidence="2 3" key="1">
    <citation type="journal article" date="2010" name="Nature">
        <title>Genome sequence of the palaeopolyploid soybean.</title>
        <authorList>
            <person name="Schmutz J."/>
            <person name="Cannon S.B."/>
            <person name="Schlueter J."/>
            <person name="Ma J."/>
            <person name="Mitros T."/>
            <person name="Nelson W."/>
            <person name="Hyten D.L."/>
            <person name="Song Q."/>
            <person name="Thelen J.J."/>
            <person name="Cheng J."/>
            <person name="Xu D."/>
            <person name="Hellsten U."/>
            <person name="May G.D."/>
            <person name="Yu Y."/>
            <person name="Sakurai T."/>
            <person name="Umezawa T."/>
            <person name="Bhattacharyya M.K."/>
            <person name="Sandhu D."/>
            <person name="Valliyodan B."/>
            <person name="Lindquist E."/>
            <person name="Peto M."/>
            <person name="Grant D."/>
            <person name="Shu S."/>
            <person name="Goodstein D."/>
            <person name="Barry K."/>
            <person name="Futrell-Griggs M."/>
            <person name="Abernathy B."/>
            <person name="Du J."/>
            <person name="Tian Z."/>
            <person name="Zhu L."/>
            <person name="Gill N."/>
            <person name="Joshi T."/>
            <person name="Libault M."/>
            <person name="Sethuraman A."/>
            <person name="Zhang X.-C."/>
            <person name="Shinozaki K."/>
            <person name="Nguyen H.T."/>
            <person name="Wing R.A."/>
            <person name="Cregan P."/>
            <person name="Specht J."/>
            <person name="Grimwood J."/>
            <person name="Rokhsar D."/>
            <person name="Stacey G."/>
            <person name="Shoemaker R.C."/>
            <person name="Jackson S.A."/>
        </authorList>
    </citation>
    <scope>NUCLEOTIDE SEQUENCE [LARGE SCALE GENOMIC DNA]</scope>
    <source>
        <strain evidence="3">cv. Williams 82</strain>
        <tissue evidence="2">Callus</tissue>
    </source>
</reference>
<keyword evidence="4" id="KW-1185">Reference proteome</keyword>
<evidence type="ECO:0000313" key="3">
    <source>
        <dbReference type="EnsemblPlants" id="KRH34693"/>
    </source>
</evidence>
<evidence type="ECO:0000256" key="1">
    <source>
        <dbReference type="SAM" id="MobiDB-lite"/>
    </source>
</evidence>
<evidence type="ECO:0000313" key="2">
    <source>
        <dbReference type="EMBL" id="KRH34693.1"/>
    </source>
</evidence>
<dbReference type="InParanoid" id="A0A0R0I3Q8"/>
<dbReference type="Proteomes" id="UP000008827">
    <property type="component" value="Chromosome 10"/>
</dbReference>
<proteinExistence type="predicted"/>
<dbReference type="EnsemblPlants" id="KRH34693">
    <property type="protein sequence ID" value="KRH34693"/>
    <property type="gene ID" value="GLYMA_10G199700"/>
</dbReference>
<protein>
    <submittedName>
        <fullName evidence="2 3">Uncharacterized protein</fullName>
    </submittedName>
</protein>
<reference evidence="3" key="2">
    <citation type="submission" date="2018-02" db="UniProtKB">
        <authorList>
            <consortium name="EnsemblPlants"/>
        </authorList>
    </citation>
    <scope>IDENTIFICATION</scope>
    <source>
        <strain evidence="3">Williams 82</strain>
    </source>
</reference>
<dbReference type="Gramene" id="KRH34693">
    <property type="protein sequence ID" value="KRH34693"/>
    <property type="gene ID" value="GLYMA_10G199700"/>
</dbReference>
<gene>
    <name evidence="2" type="ORF">GLYMA_10G199700</name>
</gene>
<dbReference type="AlphaFoldDB" id="A0A0R0I3Q8"/>
<organism evidence="2">
    <name type="scientific">Glycine max</name>
    <name type="common">Soybean</name>
    <name type="synonym">Glycine hispida</name>
    <dbReference type="NCBI Taxonomy" id="3847"/>
    <lineage>
        <taxon>Eukaryota</taxon>
        <taxon>Viridiplantae</taxon>
        <taxon>Streptophyta</taxon>
        <taxon>Embryophyta</taxon>
        <taxon>Tracheophyta</taxon>
        <taxon>Spermatophyta</taxon>
        <taxon>Magnoliopsida</taxon>
        <taxon>eudicotyledons</taxon>
        <taxon>Gunneridae</taxon>
        <taxon>Pentapetalae</taxon>
        <taxon>rosids</taxon>
        <taxon>fabids</taxon>
        <taxon>Fabales</taxon>
        <taxon>Fabaceae</taxon>
        <taxon>Papilionoideae</taxon>
        <taxon>50 kb inversion clade</taxon>
        <taxon>NPAAA clade</taxon>
        <taxon>indigoferoid/millettioid clade</taxon>
        <taxon>Phaseoleae</taxon>
        <taxon>Glycine</taxon>
        <taxon>Glycine subgen. Soja</taxon>
    </lineage>
</organism>